<evidence type="ECO:0000313" key="2">
    <source>
        <dbReference type="EMBL" id="WTU38414.1"/>
    </source>
</evidence>
<dbReference type="PANTHER" id="PTHR42912:SF93">
    <property type="entry name" value="N6-ADENOSINE-METHYLTRANSFERASE TMT1A"/>
    <property type="match status" value="1"/>
</dbReference>
<dbReference type="InterPro" id="IPR029063">
    <property type="entry name" value="SAM-dependent_MTases_sf"/>
</dbReference>
<evidence type="ECO:0000259" key="1">
    <source>
        <dbReference type="Pfam" id="PF08241"/>
    </source>
</evidence>
<dbReference type="InterPro" id="IPR013216">
    <property type="entry name" value="Methyltransf_11"/>
</dbReference>
<dbReference type="InterPro" id="IPR050508">
    <property type="entry name" value="Methyltransf_Superfamily"/>
</dbReference>
<dbReference type="GO" id="GO:0032259">
    <property type="term" value="P:methylation"/>
    <property type="evidence" value="ECO:0007669"/>
    <property type="project" value="UniProtKB-KW"/>
</dbReference>
<reference evidence="2" key="1">
    <citation type="submission" date="2022-10" db="EMBL/GenBank/DDBJ databases">
        <title>The complete genomes of actinobacterial strains from the NBC collection.</title>
        <authorList>
            <person name="Joergensen T.S."/>
            <person name="Alvarez Arevalo M."/>
            <person name="Sterndorff E.B."/>
            <person name="Faurdal D."/>
            <person name="Vuksanovic O."/>
            <person name="Mourched A.-S."/>
            <person name="Charusanti P."/>
            <person name="Shaw S."/>
            <person name="Blin K."/>
            <person name="Weber T."/>
        </authorList>
    </citation>
    <scope>NUCLEOTIDE SEQUENCE</scope>
    <source>
        <strain evidence="2">NBC_00060</strain>
    </source>
</reference>
<keyword evidence="2" id="KW-0489">Methyltransferase</keyword>
<accession>A0AAU2GST6</accession>
<dbReference type="AlphaFoldDB" id="A0AAU2GST6"/>
<keyword evidence="2" id="KW-0808">Transferase</keyword>
<dbReference type="GO" id="GO:0008757">
    <property type="term" value="F:S-adenosylmethionine-dependent methyltransferase activity"/>
    <property type="evidence" value="ECO:0007669"/>
    <property type="project" value="InterPro"/>
</dbReference>
<proteinExistence type="predicted"/>
<organism evidence="2">
    <name type="scientific">Streptomyces sp. NBC_00060</name>
    <dbReference type="NCBI Taxonomy" id="2975636"/>
    <lineage>
        <taxon>Bacteria</taxon>
        <taxon>Bacillati</taxon>
        <taxon>Actinomycetota</taxon>
        <taxon>Actinomycetes</taxon>
        <taxon>Kitasatosporales</taxon>
        <taxon>Streptomycetaceae</taxon>
        <taxon>Streptomyces</taxon>
    </lineage>
</organism>
<name>A0AAU2GST6_9ACTN</name>
<dbReference type="PANTHER" id="PTHR42912">
    <property type="entry name" value="METHYLTRANSFERASE"/>
    <property type="match status" value="1"/>
</dbReference>
<dbReference type="EMBL" id="CP108253">
    <property type="protein sequence ID" value="WTU38414.1"/>
    <property type="molecule type" value="Genomic_DNA"/>
</dbReference>
<dbReference type="SUPFAM" id="SSF53335">
    <property type="entry name" value="S-adenosyl-L-methionine-dependent methyltransferases"/>
    <property type="match status" value="1"/>
</dbReference>
<feature type="domain" description="Methyltransferase type 11" evidence="1">
    <location>
        <begin position="69"/>
        <end position="164"/>
    </location>
</feature>
<dbReference type="Gene3D" id="3.40.50.150">
    <property type="entry name" value="Vaccinia Virus protein VP39"/>
    <property type="match status" value="1"/>
</dbReference>
<dbReference type="Pfam" id="PF08241">
    <property type="entry name" value="Methyltransf_11"/>
    <property type="match status" value="1"/>
</dbReference>
<dbReference type="CDD" id="cd02440">
    <property type="entry name" value="AdoMet_MTases"/>
    <property type="match status" value="1"/>
</dbReference>
<gene>
    <name evidence="2" type="ORF">OHV25_02005</name>
</gene>
<sequence length="283" mass="31419">MASSRIAWANRGTGSPARDAAVAAQYLTSDDATSYAASYEGWRPAARYYCSRLHVIDEALHAGPRGRLLDVGCGPGMLVRHLLDTRPEKFQITGCDQSPAMIDAATGRSKGSSNVELTVARVEKMPFPDKHFDVVVAMGVLEYADAGDGLREIARVVRPGGLVAVTMLNPLSPYRLVEWCVYWPLLRVLGRVERLLGVPRHAADVSGIRAIRLTRLRRMMRETGLTPQDAVHYDVTPLVPPLDRLARRWSRKWRDHPERTVSRGARPWLGTAYLVTARRQADG</sequence>
<protein>
    <submittedName>
        <fullName evidence="2">Class I SAM-dependent methyltransferase</fullName>
    </submittedName>
</protein>